<dbReference type="PANTHER" id="PTHR43830:SF3">
    <property type="entry name" value="PROTEIN PSP1"/>
    <property type="match status" value="1"/>
</dbReference>
<dbReference type="NCBIfam" id="NF041131">
    <property type="entry name" value="RicT_YaaT_fam"/>
    <property type="match status" value="1"/>
</dbReference>
<proteinExistence type="predicted"/>
<evidence type="ECO:0000313" key="3">
    <source>
        <dbReference type="Proteomes" id="UP000177905"/>
    </source>
</evidence>
<sequence>MHKIMEQKLAIKLRKFNRICPIKGYNTENIKVGAPVIIKTDRGEEFGTIIAFAKNLPNAESDVKLKKVIRYATSEDIKTVNSLSNKEAKTYQLASQKATEYELPIKIIEVEHLFDSKRISIYYKVSKDKKTPDLKSYRKDLGTSLKAEIIMRSLTPRDEAKFMGGLGPCGRTLCCASWLQKPKHITVKAVKEQGFQISPTRTSGICGRLMCCFEYETTQENKDVKK</sequence>
<feature type="domain" description="PSP1 C-terminal" evidence="1">
    <location>
        <begin position="66"/>
        <end position="154"/>
    </location>
</feature>
<dbReference type="PROSITE" id="PS51411">
    <property type="entry name" value="PSP1_C"/>
    <property type="match status" value="1"/>
</dbReference>
<comment type="caution">
    <text evidence="2">The sequence shown here is derived from an EMBL/GenBank/DDBJ whole genome shotgun (WGS) entry which is preliminary data.</text>
</comment>
<dbReference type="Proteomes" id="UP000177905">
    <property type="component" value="Unassembled WGS sequence"/>
</dbReference>
<protein>
    <recommendedName>
        <fullName evidence="1">PSP1 C-terminal domain-containing protein</fullName>
    </recommendedName>
</protein>
<evidence type="ECO:0000259" key="1">
    <source>
        <dbReference type="PROSITE" id="PS51411"/>
    </source>
</evidence>
<organism evidence="2 3">
    <name type="scientific">candidate division WOR-1 bacterium RIFOXYB2_FULL_36_35</name>
    <dbReference type="NCBI Taxonomy" id="1802578"/>
    <lineage>
        <taxon>Bacteria</taxon>
        <taxon>Bacillati</taxon>
        <taxon>Saganbacteria</taxon>
    </lineage>
</organism>
<dbReference type="GO" id="GO:0005737">
    <property type="term" value="C:cytoplasm"/>
    <property type="evidence" value="ECO:0007669"/>
    <property type="project" value="TreeGrafter"/>
</dbReference>
<accession>A0A1F4S7K8</accession>
<dbReference type="Pfam" id="PF04468">
    <property type="entry name" value="PSP1"/>
    <property type="match status" value="1"/>
</dbReference>
<dbReference type="PANTHER" id="PTHR43830">
    <property type="entry name" value="PROTEIN PSP1"/>
    <property type="match status" value="1"/>
</dbReference>
<gene>
    <name evidence="2" type="ORF">A2290_02125</name>
</gene>
<reference evidence="2 3" key="1">
    <citation type="journal article" date="2016" name="Nat. Commun.">
        <title>Thousands of microbial genomes shed light on interconnected biogeochemical processes in an aquifer system.</title>
        <authorList>
            <person name="Anantharaman K."/>
            <person name="Brown C.T."/>
            <person name="Hug L.A."/>
            <person name="Sharon I."/>
            <person name="Castelle C.J."/>
            <person name="Probst A.J."/>
            <person name="Thomas B.C."/>
            <person name="Singh A."/>
            <person name="Wilkins M.J."/>
            <person name="Karaoz U."/>
            <person name="Brodie E.L."/>
            <person name="Williams K.H."/>
            <person name="Hubbard S.S."/>
            <person name="Banfield J.F."/>
        </authorList>
    </citation>
    <scope>NUCLEOTIDE SEQUENCE [LARGE SCALE GENOMIC DNA]</scope>
</reference>
<dbReference type="InterPro" id="IPR007557">
    <property type="entry name" value="PSP1_C"/>
</dbReference>
<dbReference type="InterPro" id="IPR047767">
    <property type="entry name" value="PSP1-like"/>
</dbReference>
<name>A0A1F4S7K8_UNCSA</name>
<dbReference type="EMBL" id="MEUA01000009">
    <property type="protein sequence ID" value="OGC16404.1"/>
    <property type="molecule type" value="Genomic_DNA"/>
</dbReference>
<dbReference type="AlphaFoldDB" id="A0A1F4S7K8"/>
<evidence type="ECO:0000313" key="2">
    <source>
        <dbReference type="EMBL" id="OGC16404.1"/>
    </source>
</evidence>